<reference evidence="1 2" key="1">
    <citation type="submission" date="2019-06" db="EMBL/GenBank/DDBJ databases">
        <title>Whole genome shotgun sequence of Zoogloea ramigera NBRC 15342.</title>
        <authorList>
            <person name="Hosoyama A."/>
            <person name="Uohara A."/>
            <person name="Ohji S."/>
            <person name="Ichikawa N."/>
        </authorList>
    </citation>
    <scope>NUCLEOTIDE SEQUENCE [LARGE SCALE GENOMIC DNA]</scope>
    <source>
        <strain evidence="1 2">NBRC 15342</strain>
    </source>
</reference>
<dbReference type="OrthoDB" id="8526691at2"/>
<accession>A0A4Y4CX11</accession>
<sequence length="140" mass="15339">MNKNSPADGLPGERRKRQRFVARRWGNVCFWVVIDGARLPVNDLSLEGFSVPFGAPLIEPRQVSFELSLDGIPERIFGVADTMNFTVGTDGGLLGCRFVSFEGDGAIRLHDWLTVHVIATATVRISEREAAEIVSGPSLI</sequence>
<protein>
    <recommendedName>
        <fullName evidence="3">PilZ domain-containing protein</fullName>
    </recommendedName>
</protein>
<dbReference type="AlphaFoldDB" id="A0A4Y4CX11"/>
<dbReference type="SUPFAM" id="SSF141371">
    <property type="entry name" value="PilZ domain-like"/>
    <property type="match status" value="1"/>
</dbReference>
<evidence type="ECO:0008006" key="3">
    <source>
        <dbReference type="Google" id="ProtNLM"/>
    </source>
</evidence>
<organism evidence="1 2">
    <name type="scientific">Zoogloea ramigera</name>
    <dbReference type="NCBI Taxonomy" id="350"/>
    <lineage>
        <taxon>Bacteria</taxon>
        <taxon>Pseudomonadati</taxon>
        <taxon>Pseudomonadota</taxon>
        <taxon>Betaproteobacteria</taxon>
        <taxon>Rhodocyclales</taxon>
        <taxon>Zoogloeaceae</taxon>
        <taxon>Zoogloea</taxon>
    </lineage>
</organism>
<proteinExistence type="predicted"/>
<name>A0A4Y4CX11_ZOORA</name>
<dbReference type="EMBL" id="BJNV01000089">
    <property type="protein sequence ID" value="GEC97458.1"/>
    <property type="molecule type" value="Genomic_DNA"/>
</dbReference>
<evidence type="ECO:0000313" key="2">
    <source>
        <dbReference type="Proteomes" id="UP000318422"/>
    </source>
</evidence>
<evidence type="ECO:0000313" key="1">
    <source>
        <dbReference type="EMBL" id="GEC97458.1"/>
    </source>
</evidence>
<gene>
    <name evidence="1" type="ORF">ZRA01_35310</name>
</gene>
<keyword evidence="2" id="KW-1185">Reference proteome</keyword>
<dbReference type="RefSeq" id="WP_141354754.1">
    <property type="nucleotide sequence ID" value="NZ_BJNV01000089.1"/>
</dbReference>
<dbReference type="Proteomes" id="UP000318422">
    <property type="component" value="Unassembled WGS sequence"/>
</dbReference>
<comment type="caution">
    <text evidence="1">The sequence shown here is derived from an EMBL/GenBank/DDBJ whole genome shotgun (WGS) entry which is preliminary data.</text>
</comment>